<dbReference type="Proteomes" id="UP000291117">
    <property type="component" value="Unassembled WGS sequence"/>
</dbReference>
<evidence type="ECO:0000259" key="5">
    <source>
        <dbReference type="PROSITE" id="PS50113"/>
    </source>
</evidence>
<dbReference type="CDD" id="cd00130">
    <property type="entry name" value="PAS"/>
    <property type="match status" value="1"/>
</dbReference>
<proteinExistence type="predicted"/>
<evidence type="ECO:0000259" key="4">
    <source>
        <dbReference type="PROSITE" id="PS50043"/>
    </source>
</evidence>
<dbReference type="PROSITE" id="PS50113">
    <property type="entry name" value="PAC"/>
    <property type="match status" value="1"/>
</dbReference>
<dbReference type="Gene3D" id="3.30.450.20">
    <property type="entry name" value="PAS domain"/>
    <property type="match status" value="1"/>
</dbReference>
<evidence type="ECO:0000256" key="2">
    <source>
        <dbReference type="ARBA" id="ARBA00023125"/>
    </source>
</evidence>
<evidence type="ECO:0000313" key="6">
    <source>
        <dbReference type="EMBL" id="TCC98391.1"/>
    </source>
</evidence>
<dbReference type="InterPro" id="IPR000700">
    <property type="entry name" value="PAS-assoc_C"/>
</dbReference>
<dbReference type="Gene3D" id="1.10.10.10">
    <property type="entry name" value="Winged helix-like DNA-binding domain superfamily/Winged helix DNA-binding domain"/>
    <property type="match status" value="1"/>
</dbReference>
<dbReference type="PROSITE" id="PS00622">
    <property type="entry name" value="HTH_LUXR_1"/>
    <property type="match status" value="1"/>
</dbReference>
<dbReference type="GO" id="GO:0006355">
    <property type="term" value="P:regulation of DNA-templated transcription"/>
    <property type="evidence" value="ECO:0007669"/>
    <property type="project" value="InterPro"/>
</dbReference>
<dbReference type="InterPro" id="IPR036388">
    <property type="entry name" value="WH-like_DNA-bd_sf"/>
</dbReference>
<dbReference type="OrthoDB" id="965844at2"/>
<dbReference type="PRINTS" id="PR00038">
    <property type="entry name" value="HTHLUXR"/>
</dbReference>
<dbReference type="SUPFAM" id="SSF55785">
    <property type="entry name" value="PYP-like sensor domain (PAS domain)"/>
    <property type="match status" value="1"/>
</dbReference>
<dbReference type="Pfam" id="PF00196">
    <property type="entry name" value="GerE"/>
    <property type="match status" value="1"/>
</dbReference>
<keyword evidence="1" id="KW-0805">Transcription regulation</keyword>
<dbReference type="AlphaFoldDB" id="A0A4R0NDD7"/>
<dbReference type="EMBL" id="SJSM01000002">
    <property type="protein sequence ID" value="TCC98391.1"/>
    <property type="molecule type" value="Genomic_DNA"/>
</dbReference>
<organism evidence="6 7">
    <name type="scientific">Pedobacter hiemivivus</name>
    <dbReference type="NCBI Taxonomy" id="2530454"/>
    <lineage>
        <taxon>Bacteria</taxon>
        <taxon>Pseudomonadati</taxon>
        <taxon>Bacteroidota</taxon>
        <taxon>Sphingobacteriia</taxon>
        <taxon>Sphingobacteriales</taxon>
        <taxon>Sphingobacteriaceae</taxon>
        <taxon>Pedobacter</taxon>
    </lineage>
</organism>
<dbReference type="Pfam" id="PF08447">
    <property type="entry name" value="PAS_3"/>
    <property type="match status" value="1"/>
</dbReference>
<sequence>MGCVEYNKAIEIWHKIAKYNKSEKPSFEIELYKKMLNIFHVGDFYYFIFNCPTAQIEWASNSITKILGLVCPKDFTIEFILNHIHPDDLPYFIDFENKVTTFFNQLPPEKVLKYKVSYDYRIRRLDGKYIRILQQAITIQTNENGAVLRVIDVHTDISHLKKENGSTLSFIGLDGEPSYHNFATSNEPSVPKDKLTNKEKEILNLLSAGKTSIEVADTLFISKHTVDTHRKNMLKKTKSRSMIELMMNRMGDNY</sequence>
<dbReference type="PROSITE" id="PS50043">
    <property type="entry name" value="HTH_LUXR_2"/>
    <property type="match status" value="1"/>
</dbReference>
<keyword evidence="7" id="KW-1185">Reference proteome</keyword>
<dbReference type="PANTHER" id="PTHR44688">
    <property type="entry name" value="DNA-BINDING TRANSCRIPTIONAL ACTIVATOR DEVR_DOSR"/>
    <property type="match status" value="1"/>
</dbReference>
<evidence type="ECO:0000256" key="1">
    <source>
        <dbReference type="ARBA" id="ARBA00023015"/>
    </source>
</evidence>
<dbReference type="PANTHER" id="PTHR44688:SF16">
    <property type="entry name" value="DNA-BINDING TRANSCRIPTIONAL ACTIVATOR DEVR_DOSR"/>
    <property type="match status" value="1"/>
</dbReference>
<comment type="caution">
    <text evidence="6">The sequence shown here is derived from an EMBL/GenBank/DDBJ whole genome shotgun (WGS) entry which is preliminary data.</text>
</comment>
<dbReference type="SUPFAM" id="SSF46894">
    <property type="entry name" value="C-terminal effector domain of the bipartite response regulators"/>
    <property type="match status" value="1"/>
</dbReference>
<feature type="domain" description="PAC" evidence="5">
    <location>
        <begin position="116"/>
        <end position="169"/>
    </location>
</feature>
<dbReference type="SMART" id="SM00086">
    <property type="entry name" value="PAC"/>
    <property type="match status" value="1"/>
</dbReference>
<dbReference type="GO" id="GO:0003677">
    <property type="term" value="F:DNA binding"/>
    <property type="evidence" value="ECO:0007669"/>
    <property type="project" value="UniProtKB-KW"/>
</dbReference>
<protein>
    <recommendedName>
        <fullName evidence="8">PAS domain-containing protein</fullName>
    </recommendedName>
</protein>
<dbReference type="SMART" id="SM00421">
    <property type="entry name" value="HTH_LUXR"/>
    <property type="match status" value="1"/>
</dbReference>
<accession>A0A4R0NDD7</accession>
<evidence type="ECO:0008006" key="8">
    <source>
        <dbReference type="Google" id="ProtNLM"/>
    </source>
</evidence>
<feature type="domain" description="HTH luxR-type" evidence="4">
    <location>
        <begin position="188"/>
        <end position="251"/>
    </location>
</feature>
<dbReference type="InterPro" id="IPR000014">
    <property type="entry name" value="PAS"/>
</dbReference>
<dbReference type="InterPro" id="IPR035965">
    <property type="entry name" value="PAS-like_dom_sf"/>
</dbReference>
<evidence type="ECO:0000256" key="3">
    <source>
        <dbReference type="ARBA" id="ARBA00023163"/>
    </source>
</evidence>
<dbReference type="InterPro" id="IPR016032">
    <property type="entry name" value="Sig_transdc_resp-reg_C-effctor"/>
</dbReference>
<dbReference type="InterPro" id="IPR000792">
    <property type="entry name" value="Tscrpt_reg_LuxR_C"/>
</dbReference>
<evidence type="ECO:0000313" key="7">
    <source>
        <dbReference type="Proteomes" id="UP000291117"/>
    </source>
</evidence>
<name>A0A4R0NDD7_9SPHI</name>
<keyword evidence="3" id="KW-0804">Transcription</keyword>
<dbReference type="InterPro" id="IPR013655">
    <property type="entry name" value="PAS_fold_3"/>
</dbReference>
<dbReference type="RefSeq" id="WP_131607376.1">
    <property type="nucleotide sequence ID" value="NZ_SJSM01000002.1"/>
</dbReference>
<dbReference type="CDD" id="cd06170">
    <property type="entry name" value="LuxR_C_like"/>
    <property type="match status" value="1"/>
</dbReference>
<dbReference type="InterPro" id="IPR001610">
    <property type="entry name" value="PAC"/>
</dbReference>
<reference evidence="6 7" key="1">
    <citation type="submission" date="2019-02" db="EMBL/GenBank/DDBJ databases">
        <title>Pedobacter sp. RP-3-8 sp. nov., isolated from Arctic soil.</title>
        <authorList>
            <person name="Dahal R.H."/>
        </authorList>
    </citation>
    <scope>NUCLEOTIDE SEQUENCE [LARGE SCALE GENOMIC DNA]</scope>
    <source>
        <strain evidence="6 7">RP-3-8</strain>
    </source>
</reference>
<gene>
    <name evidence="6" type="ORF">EZ444_03645</name>
</gene>
<keyword evidence="2" id="KW-0238">DNA-binding</keyword>